<evidence type="ECO:0000256" key="1">
    <source>
        <dbReference type="SAM" id="Phobius"/>
    </source>
</evidence>
<dbReference type="Proteomes" id="UP000076218">
    <property type="component" value="Unassembled WGS sequence"/>
</dbReference>
<name>A0A154V4R9_9MICO</name>
<accession>A0A154V4R9</accession>
<organism evidence="2 3">
    <name type="scientific">Clavibacter tessellarius</name>
    <dbReference type="NCBI Taxonomy" id="31965"/>
    <lineage>
        <taxon>Bacteria</taxon>
        <taxon>Bacillati</taxon>
        <taxon>Actinomycetota</taxon>
        <taxon>Actinomycetes</taxon>
        <taxon>Micrococcales</taxon>
        <taxon>Microbacteriaceae</taxon>
        <taxon>Clavibacter</taxon>
    </lineage>
</organism>
<keyword evidence="1" id="KW-0812">Transmembrane</keyword>
<evidence type="ECO:0000313" key="3">
    <source>
        <dbReference type="Proteomes" id="UP000076218"/>
    </source>
</evidence>
<dbReference type="STRING" id="31965.AWH51_03175"/>
<feature type="transmembrane region" description="Helical" evidence="1">
    <location>
        <begin position="55"/>
        <end position="81"/>
    </location>
</feature>
<sequence length="94" mass="10731">MMYAIGASFMAVGLLGYTGLWRAWSRNGYYYYVFGFFWFGLGAFLNGFIEFIPTAPTWILCIPMVLIVAGDASTWCLPPILTPRWFRAMQRSHG</sequence>
<feature type="transmembrane region" description="Helical" evidence="1">
    <location>
        <begin position="29"/>
        <end position="49"/>
    </location>
</feature>
<proteinExistence type="predicted"/>
<evidence type="ECO:0000313" key="2">
    <source>
        <dbReference type="EMBL" id="KZC96370.1"/>
    </source>
</evidence>
<comment type="caution">
    <text evidence="2">The sequence shown here is derived from an EMBL/GenBank/DDBJ whole genome shotgun (WGS) entry which is preliminary data.</text>
</comment>
<dbReference type="EMBL" id="LQXA01000006">
    <property type="protein sequence ID" value="KZC96370.1"/>
    <property type="molecule type" value="Genomic_DNA"/>
</dbReference>
<dbReference type="RefSeq" id="WP_063070338.1">
    <property type="nucleotide sequence ID" value="NZ_LQXA01000006.1"/>
</dbReference>
<keyword evidence="1" id="KW-1133">Transmembrane helix</keyword>
<feature type="transmembrane region" description="Helical" evidence="1">
    <location>
        <begin position="6"/>
        <end position="24"/>
    </location>
</feature>
<dbReference type="AlphaFoldDB" id="A0A154V4R9"/>
<keyword evidence="1" id="KW-0472">Membrane</keyword>
<dbReference type="OrthoDB" id="5019843at2"/>
<reference evidence="2 3" key="1">
    <citation type="submission" date="2016-01" db="EMBL/GenBank/DDBJ databases">
        <title>Draft genome sequence of Clavibacter michiganensis subsp. tessellarius DOAB 609.</title>
        <authorList>
            <person name="Tambong J.T."/>
        </authorList>
    </citation>
    <scope>NUCLEOTIDE SEQUENCE [LARGE SCALE GENOMIC DNA]</scope>
    <source>
        <strain evidence="2 3">DOAB 609</strain>
    </source>
</reference>
<gene>
    <name evidence="2" type="ORF">AWH51_03175</name>
</gene>
<protein>
    <submittedName>
        <fullName evidence="2">Uncharacterized protein</fullName>
    </submittedName>
</protein>